<protein>
    <submittedName>
        <fullName evidence="2">Phosphotransferase family enzyme</fullName>
    </submittedName>
</protein>
<reference evidence="2 3" key="1">
    <citation type="submission" date="2018-08" db="EMBL/GenBank/DDBJ databases">
        <title>Sequencing the genomes of 1000 actinobacteria strains.</title>
        <authorList>
            <person name="Klenk H.-P."/>
        </authorList>
    </citation>
    <scope>NUCLEOTIDE SEQUENCE [LARGE SCALE GENOMIC DNA]</scope>
    <source>
        <strain evidence="2 3">DSM 44099</strain>
    </source>
</reference>
<dbReference type="RefSeq" id="WP_116075442.1">
    <property type="nucleotide sequence ID" value="NZ_BONB01000096.1"/>
</dbReference>
<comment type="caution">
    <text evidence="2">The sequence shown here is derived from an EMBL/GenBank/DDBJ whole genome shotgun (WGS) entry which is preliminary data.</text>
</comment>
<dbReference type="InterPro" id="IPR002575">
    <property type="entry name" value="Aminoglycoside_PTrfase"/>
</dbReference>
<dbReference type="EMBL" id="QUMQ01000001">
    <property type="protein sequence ID" value="REF94281.1"/>
    <property type="molecule type" value="Genomic_DNA"/>
</dbReference>
<organism evidence="2 3">
    <name type="scientific">Asanoa ferruginea</name>
    <dbReference type="NCBI Taxonomy" id="53367"/>
    <lineage>
        <taxon>Bacteria</taxon>
        <taxon>Bacillati</taxon>
        <taxon>Actinomycetota</taxon>
        <taxon>Actinomycetes</taxon>
        <taxon>Micromonosporales</taxon>
        <taxon>Micromonosporaceae</taxon>
        <taxon>Asanoa</taxon>
    </lineage>
</organism>
<dbReference type="OrthoDB" id="2570531at2"/>
<dbReference type="AlphaFoldDB" id="A0A3D9ZAB7"/>
<dbReference type="Pfam" id="PF01636">
    <property type="entry name" value="APH"/>
    <property type="match status" value="1"/>
</dbReference>
<evidence type="ECO:0000313" key="2">
    <source>
        <dbReference type="EMBL" id="REF94281.1"/>
    </source>
</evidence>
<name>A0A3D9ZAB7_9ACTN</name>
<accession>A0A3D9ZAB7</accession>
<feature type="domain" description="Aminoglycoside phosphotransferase" evidence="1">
    <location>
        <begin position="55"/>
        <end position="254"/>
    </location>
</feature>
<dbReference type="Gene3D" id="3.90.1200.10">
    <property type="match status" value="1"/>
</dbReference>
<proteinExistence type="predicted"/>
<evidence type="ECO:0000313" key="3">
    <source>
        <dbReference type="Proteomes" id="UP000256913"/>
    </source>
</evidence>
<dbReference type="GO" id="GO:0016740">
    <property type="term" value="F:transferase activity"/>
    <property type="evidence" value="ECO:0007669"/>
    <property type="project" value="UniProtKB-KW"/>
</dbReference>
<evidence type="ECO:0000259" key="1">
    <source>
        <dbReference type="Pfam" id="PF01636"/>
    </source>
</evidence>
<keyword evidence="3" id="KW-1185">Reference proteome</keyword>
<sequence length="327" mass="34479">MLAPPPFAYEATAVRPSWESLAPDLRAAVASRLGSPVVRATSAGAGFTSGFAAVLETAAGERVFVKAARAFDQRHLCDWYAHEARIVAALPPEVAVPRLRWTLATADWFVLCLDAVDGHTPALPWSAADLAAALDAWATAAAALADPPPELVDLRLPSLSTMLREDLAEWSGIAAGRVPLPAGAEPARDHLAALAALEATAPALAETAGAALIHCDLRVDNVLIDAGGRAWLCDWNWLCHGPAWFDTAILLVTAYAGGLDADSLWAAHPTAFGAPEGALDAALASMSGYYLTRAGAPPNDASPLVRAHQRWHGDMALSWLLRRNGWD</sequence>
<keyword evidence="2" id="KW-0808">Transferase</keyword>
<dbReference type="Proteomes" id="UP000256913">
    <property type="component" value="Unassembled WGS sequence"/>
</dbReference>
<dbReference type="InterPro" id="IPR011009">
    <property type="entry name" value="Kinase-like_dom_sf"/>
</dbReference>
<gene>
    <name evidence="2" type="ORF">DFJ67_0198</name>
</gene>
<dbReference type="SUPFAM" id="SSF56112">
    <property type="entry name" value="Protein kinase-like (PK-like)"/>
    <property type="match status" value="1"/>
</dbReference>